<dbReference type="Proteomes" id="UP000037136">
    <property type="component" value="Unassembled WGS sequence"/>
</dbReference>
<evidence type="ECO:0000313" key="2">
    <source>
        <dbReference type="EMBL" id="PFH55672.1"/>
    </source>
</evidence>
<evidence type="ECO:0000313" key="3">
    <source>
        <dbReference type="Proteomes" id="UP000037136"/>
    </source>
</evidence>
<reference evidence="2 3" key="2">
    <citation type="journal article" date="2017" name="Sci. Rep.">
        <title>Ant-infecting Ophiocordyceps genomes reveal a high diversity of potential behavioral manipulation genes and a possible major role for enterotoxins.</title>
        <authorList>
            <person name="de Bekker C."/>
            <person name="Ohm R.A."/>
            <person name="Evans H.C."/>
            <person name="Brachmann A."/>
            <person name="Hughes D.P."/>
        </authorList>
    </citation>
    <scope>NUCLEOTIDE SEQUENCE [LARGE SCALE GENOMIC DNA]</scope>
    <source>
        <strain evidence="2 3">SC16a</strain>
    </source>
</reference>
<name>A0A2A9P490_OPHUN</name>
<organism evidence="2 3">
    <name type="scientific">Ophiocordyceps unilateralis</name>
    <name type="common">Zombie-ant fungus</name>
    <name type="synonym">Torrubia unilateralis</name>
    <dbReference type="NCBI Taxonomy" id="268505"/>
    <lineage>
        <taxon>Eukaryota</taxon>
        <taxon>Fungi</taxon>
        <taxon>Dikarya</taxon>
        <taxon>Ascomycota</taxon>
        <taxon>Pezizomycotina</taxon>
        <taxon>Sordariomycetes</taxon>
        <taxon>Hypocreomycetidae</taxon>
        <taxon>Hypocreales</taxon>
        <taxon>Ophiocordycipitaceae</taxon>
        <taxon>Ophiocordyceps</taxon>
    </lineage>
</organism>
<protein>
    <submittedName>
        <fullName evidence="2">Uncharacterized protein</fullName>
    </submittedName>
</protein>
<keyword evidence="3" id="KW-1185">Reference proteome</keyword>
<dbReference type="AlphaFoldDB" id="A0A2A9P490"/>
<accession>A0A2A9P490</accession>
<sequence>MTEADADAMELVGAEEEDELASTCAPRTPVRGTPSRGGSNQTSQTMVAASPASQSVAPAASGVQEMFALFSAQMKEQQQQHQLQIEQMQQQHQQFQQQQQQQQQQQRSRTPGHMSFAPDSKLGTPLRKVVSKI</sequence>
<feature type="region of interest" description="Disordered" evidence="1">
    <location>
        <begin position="77"/>
        <end position="133"/>
    </location>
</feature>
<feature type="region of interest" description="Disordered" evidence="1">
    <location>
        <begin position="1"/>
        <end position="54"/>
    </location>
</feature>
<reference evidence="2 3" key="1">
    <citation type="journal article" date="2015" name="BMC Genomics">
        <title>Gene expression during zombie ant biting behavior reflects the complexity underlying fungal parasitic behavioral manipulation.</title>
        <authorList>
            <person name="de Bekker C."/>
            <person name="Ohm R.A."/>
            <person name="Loreto R.G."/>
            <person name="Sebastian A."/>
            <person name="Albert I."/>
            <person name="Merrow M."/>
            <person name="Brachmann A."/>
            <person name="Hughes D.P."/>
        </authorList>
    </citation>
    <scope>NUCLEOTIDE SEQUENCE [LARGE SCALE GENOMIC DNA]</scope>
    <source>
        <strain evidence="2 3">SC16a</strain>
    </source>
</reference>
<evidence type="ECO:0000256" key="1">
    <source>
        <dbReference type="SAM" id="MobiDB-lite"/>
    </source>
</evidence>
<feature type="compositionally biased region" description="Polar residues" evidence="1">
    <location>
        <begin position="36"/>
        <end position="46"/>
    </location>
</feature>
<feature type="compositionally biased region" description="Low complexity" evidence="1">
    <location>
        <begin position="77"/>
        <end position="106"/>
    </location>
</feature>
<comment type="caution">
    <text evidence="2">The sequence shown here is derived from an EMBL/GenBank/DDBJ whole genome shotgun (WGS) entry which is preliminary data.</text>
</comment>
<feature type="compositionally biased region" description="Acidic residues" evidence="1">
    <location>
        <begin position="1"/>
        <end position="20"/>
    </location>
</feature>
<proteinExistence type="predicted"/>
<dbReference type="EMBL" id="LAZP02000812">
    <property type="protein sequence ID" value="PFH55672.1"/>
    <property type="molecule type" value="Genomic_DNA"/>
</dbReference>
<gene>
    <name evidence="2" type="ORF">XA68_17849</name>
</gene>